<accession>A0A1W1DWG4</accession>
<reference evidence="2" key="1">
    <citation type="submission" date="2016-10" db="EMBL/GenBank/DDBJ databases">
        <authorList>
            <person name="de Groot N.N."/>
        </authorList>
    </citation>
    <scope>NUCLEOTIDE SEQUENCE</scope>
</reference>
<dbReference type="AlphaFoldDB" id="A0A1W1DWG4"/>
<feature type="region of interest" description="Disordered" evidence="1">
    <location>
        <begin position="36"/>
        <end position="55"/>
    </location>
</feature>
<gene>
    <name evidence="2" type="ORF">MNB_SUP05-SYMBIONT-4-852</name>
</gene>
<feature type="compositionally biased region" description="Basic and acidic residues" evidence="1">
    <location>
        <begin position="40"/>
        <end position="55"/>
    </location>
</feature>
<proteinExistence type="predicted"/>
<sequence length="55" mass="6512">MTSHDKKKQADAKHLRKTLDDILNTDNHKWFLGKMSAKQQEIRRQATKDSKAQYK</sequence>
<dbReference type="EMBL" id="FPHY01000044">
    <property type="protein sequence ID" value="SFV85744.1"/>
    <property type="molecule type" value="Genomic_DNA"/>
</dbReference>
<evidence type="ECO:0000313" key="2">
    <source>
        <dbReference type="EMBL" id="SFV85744.1"/>
    </source>
</evidence>
<evidence type="ECO:0000256" key="1">
    <source>
        <dbReference type="SAM" id="MobiDB-lite"/>
    </source>
</evidence>
<organism evidence="2">
    <name type="scientific">hydrothermal vent metagenome</name>
    <dbReference type="NCBI Taxonomy" id="652676"/>
    <lineage>
        <taxon>unclassified sequences</taxon>
        <taxon>metagenomes</taxon>
        <taxon>ecological metagenomes</taxon>
    </lineage>
</organism>
<name>A0A1W1DWG4_9ZZZZ</name>
<protein>
    <submittedName>
        <fullName evidence="2">Hydroxylamine oxidoreductase</fullName>
    </submittedName>
</protein>